<reference evidence="1" key="1">
    <citation type="journal article" date="2014" name="Front. Microbiol.">
        <title>High frequency of phylogenetically diverse reductive dehalogenase-homologous genes in deep subseafloor sedimentary metagenomes.</title>
        <authorList>
            <person name="Kawai M."/>
            <person name="Futagami T."/>
            <person name="Toyoda A."/>
            <person name="Takaki Y."/>
            <person name="Nishi S."/>
            <person name="Hori S."/>
            <person name="Arai W."/>
            <person name="Tsubouchi T."/>
            <person name="Morono Y."/>
            <person name="Uchiyama I."/>
            <person name="Ito T."/>
            <person name="Fujiyama A."/>
            <person name="Inagaki F."/>
            <person name="Takami H."/>
        </authorList>
    </citation>
    <scope>NUCLEOTIDE SEQUENCE</scope>
    <source>
        <strain evidence="1">Expedition CK06-06</strain>
    </source>
</reference>
<sequence>MKKFNEGCSLIVLDDVVTTVDAGHRENICKLLLEEFGDKQLIITTHDEIWYGQLCASQRAYKMEGNFERLNIVDWTVDMGPKIRPYKPRWERIQGKIAEGDKTGAGNDGRQYLEWVLKMICINTNAPVPVNNWEKGMVGDLLNHARKRIETLVIDDSYKNRVSLAFTELERTTMYGNILSHDNPLAEGLSIAEAKSFCNCVHELHGSFLCPSCGHLIEYYPNLNKLICPNVKCKDPIEVKTN</sequence>
<dbReference type="EMBL" id="BARV01025474">
    <property type="protein sequence ID" value="GAI44664.1"/>
    <property type="molecule type" value="Genomic_DNA"/>
</dbReference>
<gene>
    <name evidence="1" type="ORF">S06H3_41354</name>
</gene>
<dbReference type="AlphaFoldDB" id="X1QN31"/>
<protein>
    <recommendedName>
        <fullName evidence="2">Protein CR006 P-loop domain-containing protein</fullName>
    </recommendedName>
</protein>
<proteinExistence type="predicted"/>
<dbReference type="Gene3D" id="3.40.50.300">
    <property type="entry name" value="P-loop containing nucleotide triphosphate hydrolases"/>
    <property type="match status" value="1"/>
</dbReference>
<evidence type="ECO:0000313" key="1">
    <source>
        <dbReference type="EMBL" id="GAI44664.1"/>
    </source>
</evidence>
<name>X1QN31_9ZZZZ</name>
<dbReference type="SUPFAM" id="SSF52540">
    <property type="entry name" value="P-loop containing nucleoside triphosphate hydrolases"/>
    <property type="match status" value="1"/>
</dbReference>
<evidence type="ECO:0008006" key="2">
    <source>
        <dbReference type="Google" id="ProtNLM"/>
    </source>
</evidence>
<comment type="caution">
    <text evidence="1">The sequence shown here is derived from an EMBL/GenBank/DDBJ whole genome shotgun (WGS) entry which is preliminary data.</text>
</comment>
<accession>X1QN31</accession>
<organism evidence="1">
    <name type="scientific">marine sediment metagenome</name>
    <dbReference type="NCBI Taxonomy" id="412755"/>
    <lineage>
        <taxon>unclassified sequences</taxon>
        <taxon>metagenomes</taxon>
        <taxon>ecological metagenomes</taxon>
    </lineage>
</organism>
<dbReference type="InterPro" id="IPR027417">
    <property type="entry name" value="P-loop_NTPase"/>
</dbReference>